<dbReference type="AlphaFoldDB" id="A0A366DR62"/>
<reference evidence="2 3" key="1">
    <citation type="submission" date="2018-06" db="EMBL/GenBank/DDBJ databases">
        <title>Genomic Encyclopedia of Type Strains, Phase IV (KMG-IV): sequencing the most valuable type-strain genomes for metagenomic binning, comparative biology and taxonomic classification.</title>
        <authorList>
            <person name="Goeker M."/>
        </authorList>
    </citation>
    <scope>NUCLEOTIDE SEQUENCE [LARGE SCALE GENOMIC DNA]</scope>
    <source>
        <strain evidence="2 3">DSM 44599</strain>
    </source>
</reference>
<dbReference type="EMBL" id="QNRE01000003">
    <property type="protein sequence ID" value="RBO92572.1"/>
    <property type="molecule type" value="Genomic_DNA"/>
</dbReference>
<dbReference type="InterPro" id="IPR000182">
    <property type="entry name" value="GNAT_dom"/>
</dbReference>
<gene>
    <name evidence="2" type="ORF">DFR74_103215</name>
</gene>
<accession>A0A366DR62</accession>
<dbReference type="STRING" id="1210090.GCA_001613185_04334"/>
<feature type="domain" description="N-acetyltransferase" evidence="1">
    <location>
        <begin position="146"/>
        <end position="281"/>
    </location>
</feature>
<dbReference type="InterPro" id="IPR013653">
    <property type="entry name" value="GCN5-like_dom"/>
</dbReference>
<organism evidence="2 3">
    <name type="scientific">Nocardia puris</name>
    <dbReference type="NCBI Taxonomy" id="208602"/>
    <lineage>
        <taxon>Bacteria</taxon>
        <taxon>Bacillati</taxon>
        <taxon>Actinomycetota</taxon>
        <taxon>Actinomycetes</taxon>
        <taxon>Mycobacteriales</taxon>
        <taxon>Nocardiaceae</taxon>
        <taxon>Nocardia</taxon>
    </lineage>
</organism>
<dbReference type="SUPFAM" id="SSF55729">
    <property type="entry name" value="Acyl-CoA N-acyltransferases (Nat)"/>
    <property type="match status" value="1"/>
</dbReference>
<dbReference type="GO" id="GO:0016747">
    <property type="term" value="F:acyltransferase activity, transferring groups other than amino-acyl groups"/>
    <property type="evidence" value="ECO:0007669"/>
    <property type="project" value="InterPro"/>
</dbReference>
<keyword evidence="2" id="KW-0808">Transferase</keyword>
<evidence type="ECO:0000313" key="2">
    <source>
        <dbReference type="EMBL" id="RBO92572.1"/>
    </source>
</evidence>
<proteinExistence type="predicted"/>
<evidence type="ECO:0000259" key="1">
    <source>
        <dbReference type="PROSITE" id="PS51186"/>
    </source>
</evidence>
<dbReference type="PROSITE" id="PS51186">
    <property type="entry name" value="GNAT"/>
    <property type="match status" value="1"/>
</dbReference>
<dbReference type="Pfam" id="PF08445">
    <property type="entry name" value="FR47"/>
    <property type="match status" value="1"/>
</dbReference>
<evidence type="ECO:0000313" key="3">
    <source>
        <dbReference type="Proteomes" id="UP000252586"/>
    </source>
</evidence>
<comment type="caution">
    <text evidence="2">The sequence shown here is derived from an EMBL/GenBank/DDBJ whole genome shotgun (WGS) entry which is preliminary data.</text>
</comment>
<dbReference type="CDD" id="cd04301">
    <property type="entry name" value="NAT_SF"/>
    <property type="match status" value="1"/>
</dbReference>
<dbReference type="Proteomes" id="UP000252586">
    <property type="component" value="Unassembled WGS sequence"/>
</dbReference>
<sequence>MRWMRIEITSDAAAYRAAAAPFLDRDPLRHSVIATAVSNLLTGLHGEVGTSFFLSARDADDVVVGAAMRTAGRDAYLGALPEGGAVAVAEVLAGVAPDNGGVEATLRDADAFAQRWCALLGVEARERYRTRLFRLEELHAPAAPPGAPRRATEADVDPCVAWAAAMNREALGSAPGLSADAIRARVAAGRWWLWEVDDVPVSLVAHQVPVAGWSRIGPVYTPPAERGRGYASALTAHVSRVLRADGLDVCLFTDLANPTSNKIYRAIGYRPVHDFVNYGFG</sequence>
<dbReference type="Gene3D" id="3.40.630.30">
    <property type="match status" value="1"/>
</dbReference>
<dbReference type="InterPro" id="IPR016181">
    <property type="entry name" value="Acyl_CoA_acyltransferase"/>
</dbReference>
<name>A0A366DR62_9NOCA</name>
<protein>
    <submittedName>
        <fullName evidence="2">Putative GNAT family acetyltransferase</fullName>
    </submittedName>
</protein>
<keyword evidence="3" id="KW-1185">Reference proteome</keyword>